<keyword evidence="1 10" id="KW-1003">Cell membrane</keyword>
<evidence type="ECO:0000313" key="14">
    <source>
        <dbReference type="Proteomes" id="UP000676325"/>
    </source>
</evidence>
<dbReference type="GO" id="GO:0009252">
    <property type="term" value="P:peptidoglycan biosynthetic process"/>
    <property type="evidence" value="ECO:0007669"/>
    <property type="project" value="UniProtKB-UniRule"/>
</dbReference>
<keyword evidence="7 10" id="KW-0472">Membrane</keyword>
<dbReference type="InterPro" id="IPR006009">
    <property type="entry name" value="GlcNAc_MurG"/>
</dbReference>
<dbReference type="CDD" id="cd03785">
    <property type="entry name" value="GT28_MurG"/>
    <property type="match status" value="1"/>
</dbReference>
<dbReference type="GO" id="GO:0071555">
    <property type="term" value="P:cell wall organization"/>
    <property type="evidence" value="ECO:0007669"/>
    <property type="project" value="UniProtKB-KW"/>
</dbReference>
<dbReference type="GO" id="GO:0005886">
    <property type="term" value="C:plasma membrane"/>
    <property type="evidence" value="ECO:0007669"/>
    <property type="project" value="UniProtKB-SubCell"/>
</dbReference>
<evidence type="ECO:0000256" key="4">
    <source>
        <dbReference type="ARBA" id="ARBA00022679"/>
    </source>
</evidence>
<feature type="domain" description="Glycosyltransferase family 28 N-terminal" evidence="11">
    <location>
        <begin position="13"/>
        <end position="160"/>
    </location>
</feature>
<dbReference type="AlphaFoldDB" id="A0A941EHV1"/>
<evidence type="ECO:0000259" key="12">
    <source>
        <dbReference type="Pfam" id="PF04101"/>
    </source>
</evidence>
<keyword evidence="14" id="KW-1185">Reference proteome</keyword>
<evidence type="ECO:0000256" key="6">
    <source>
        <dbReference type="ARBA" id="ARBA00022984"/>
    </source>
</evidence>
<dbReference type="GO" id="GO:0051301">
    <property type="term" value="P:cell division"/>
    <property type="evidence" value="ECO:0007669"/>
    <property type="project" value="UniProtKB-KW"/>
</dbReference>
<comment type="pathway">
    <text evidence="10">Cell wall biogenesis; peptidoglycan biosynthesis.</text>
</comment>
<dbReference type="GO" id="GO:0050511">
    <property type="term" value="F:undecaprenyldiphospho-muramoylpentapeptide beta-N-acetylglucosaminyltransferase activity"/>
    <property type="evidence" value="ECO:0007669"/>
    <property type="project" value="UniProtKB-UniRule"/>
</dbReference>
<dbReference type="Pfam" id="PF04101">
    <property type="entry name" value="Glyco_tran_28_C"/>
    <property type="match status" value="1"/>
</dbReference>
<sequence>MSSRADGARPVRVIVTGGGTGGHVYPALTTVNALRAVLAEQGRALSVSWVGARGKLEERIAGEHGIEFLPVATGKLRRARNPLGMLTWTNIKDLARVPWGAVQACGIVRRLRPDVVVGFGGYVAVPVSVAAWLCRRPLVIHEQTVRLGLANRILARLAKVTAVSSESTLGLLPGGARAELVGNPIRAELFGGEPDRAVAALGLDGFDRALPTVYVTGGALGARQINNLIVESLPWLLKQANVVHQCGAAEIDRMREAATALSPELAPRYHVAEFIGAELPDLFALADLVVARSGAGTIAELSALGKPAVLIPLASSAGGEQSFNARYLDERGAARALLGEVTGEDLRAAIGALLDDPAARGKMAEHARELGKPDAARTLSALILRVAGA</sequence>
<keyword evidence="2 10" id="KW-0132">Cell division</keyword>
<keyword evidence="6 10" id="KW-0573">Peptidoglycan synthesis</keyword>
<feature type="binding site" evidence="10">
    <location>
        <begin position="20"/>
        <end position="22"/>
    </location>
    <ligand>
        <name>UDP-N-acetyl-alpha-D-glucosamine</name>
        <dbReference type="ChEBI" id="CHEBI:57705"/>
    </ligand>
</feature>
<proteinExistence type="inferred from homology"/>
<keyword evidence="8 10" id="KW-0131">Cell cycle</keyword>
<name>A0A941EHV1_9ACTN</name>
<organism evidence="13 14">
    <name type="scientific">Actinospica acidithermotolerans</name>
    <dbReference type="NCBI Taxonomy" id="2828514"/>
    <lineage>
        <taxon>Bacteria</taxon>
        <taxon>Bacillati</taxon>
        <taxon>Actinomycetota</taxon>
        <taxon>Actinomycetes</taxon>
        <taxon>Catenulisporales</taxon>
        <taxon>Actinospicaceae</taxon>
        <taxon>Actinospica</taxon>
    </lineage>
</organism>
<dbReference type="InterPro" id="IPR007235">
    <property type="entry name" value="Glyco_trans_28_C"/>
</dbReference>
<keyword evidence="9 10" id="KW-0961">Cell wall biogenesis/degradation</keyword>
<comment type="caution">
    <text evidence="13">The sequence shown here is derived from an EMBL/GenBank/DDBJ whole genome shotgun (WGS) entry which is preliminary data.</text>
</comment>
<feature type="binding site" evidence="10">
    <location>
        <position position="321"/>
    </location>
    <ligand>
        <name>UDP-N-acetyl-alpha-D-glucosamine</name>
        <dbReference type="ChEBI" id="CHEBI:57705"/>
    </ligand>
</feature>
<dbReference type="PANTHER" id="PTHR21015">
    <property type="entry name" value="UDP-N-ACETYLGLUCOSAMINE--N-ACETYLMURAMYL-(PENTAPEPTIDE) PYROPHOSPHORYL-UNDECAPRENOL N-ACETYLGLUCOSAMINE TRANSFERASE 1"/>
    <property type="match status" value="1"/>
</dbReference>
<evidence type="ECO:0000256" key="8">
    <source>
        <dbReference type="ARBA" id="ARBA00023306"/>
    </source>
</evidence>
<keyword evidence="4 10" id="KW-0808">Transferase</keyword>
<dbReference type="PANTHER" id="PTHR21015:SF22">
    <property type="entry name" value="GLYCOSYLTRANSFERASE"/>
    <property type="match status" value="1"/>
</dbReference>
<dbReference type="Pfam" id="PF03033">
    <property type="entry name" value="Glyco_transf_28"/>
    <property type="match status" value="1"/>
</dbReference>
<dbReference type="InterPro" id="IPR004276">
    <property type="entry name" value="GlycoTrans_28_N"/>
</dbReference>
<keyword evidence="3 10" id="KW-0328">Glycosyltransferase</keyword>
<reference evidence="13" key="1">
    <citation type="submission" date="2021-04" db="EMBL/GenBank/DDBJ databases">
        <title>Genome based classification of Actinospica acidithermotolerans sp. nov., an actinobacterium isolated from an Indonesian hot spring.</title>
        <authorList>
            <person name="Kusuma A.B."/>
            <person name="Putra K.E."/>
            <person name="Nafisah S."/>
            <person name="Loh J."/>
            <person name="Nouioui I."/>
            <person name="Goodfellow M."/>
        </authorList>
    </citation>
    <scope>NUCLEOTIDE SEQUENCE</scope>
    <source>
        <strain evidence="13">MGRD01-02</strain>
    </source>
</reference>
<feature type="domain" description="Glycosyl transferase family 28 C-terminal" evidence="12">
    <location>
        <begin position="212"/>
        <end position="378"/>
    </location>
</feature>
<comment type="subcellular location">
    <subcellularLocation>
        <location evidence="10">Cell membrane</location>
        <topology evidence="10">Peripheral membrane protein</topology>
        <orientation evidence="10">Cytoplasmic side</orientation>
    </subcellularLocation>
</comment>
<comment type="catalytic activity">
    <reaction evidence="10">
        <text>di-trans,octa-cis-undecaprenyl diphospho-N-acetyl-alpha-D-muramoyl-L-alanyl-D-glutamyl-meso-2,6-diaminopimeloyl-D-alanyl-D-alanine + UDP-N-acetyl-alpha-D-glucosamine = di-trans,octa-cis-undecaprenyl diphospho-[N-acetyl-alpha-D-glucosaminyl-(1-&gt;4)]-N-acetyl-alpha-D-muramoyl-L-alanyl-D-glutamyl-meso-2,6-diaminopimeloyl-D-alanyl-D-alanine + UDP + H(+)</text>
        <dbReference type="Rhea" id="RHEA:31227"/>
        <dbReference type="ChEBI" id="CHEBI:15378"/>
        <dbReference type="ChEBI" id="CHEBI:57705"/>
        <dbReference type="ChEBI" id="CHEBI:58223"/>
        <dbReference type="ChEBI" id="CHEBI:61387"/>
        <dbReference type="ChEBI" id="CHEBI:61388"/>
        <dbReference type="EC" id="2.4.1.227"/>
    </reaction>
</comment>
<dbReference type="RefSeq" id="WP_212520524.1">
    <property type="nucleotide sequence ID" value="NZ_JAGSOH010000084.1"/>
</dbReference>
<evidence type="ECO:0000256" key="1">
    <source>
        <dbReference type="ARBA" id="ARBA00022475"/>
    </source>
</evidence>
<comment type="function">
    <text evidence="10">Cell wall formation. Catalyzes the transfer of a GlcNAc subunit on undecaprenyl-pyrophosphoryl-MurNAc-pentapeptide (lipid intermediate I) to form undecaprenyl-pyrophosphoryl-MurNAc-(pentapeptide)GlcNAc (lipid intermediate II).</text>
</comment>
<dbReference type="Proteomes" id="UP000676325">
    <property type="component" value="Unassembled WGS sequence"/>
</dbReference>
<evidence type="ECO:0000256" key="5">
    <source>
        <dbReference type="ARBA" id="ARBA00022960"/>
    </source>
</evidence>
<gene>
    <name evidence="10" type="primary">murG</name>
    <name evidence="13" type="ORF">KDK95_23990</name>
</gene>
<evidence type="ECO:0000256" key="10">
    <source>
        <dbReference type="HAMAP-Rule" id="MF_00033"/>
    </source>
</evidence>
<evidence type="ECO:0000256" key="2">
    <source>
        <dbReference type="ARBA" id="ARBA00022618"/>
    </source>
</evidence>
<evidence type="ECO:0000256" key="9">
    <source>
        <dbReference type="ARBA" id="ARBA00023316"/>
    </source>
</evidence>
<dbReference type="Gene3D" id="3.40.50.2000">
    <property type="entry name" value="Glycogen Phosphorylase B"/>
    <property type="match status" value="2"/>
</dbReference>
<dbReference type="HAMAP" id="MF_00033">
    <property type="entry name" value="MurG"/>
    <property type="match status" value="1"/>
</dbReference>
<evidence type="ECO:0000313" key="13">
    <source>
        <dbReference type="EMBL" id="MBR7829389.1"/>
    </source>
</evidence>
<accession>A0A941EHV1</accession>
<dbReference type="EMBL" id="JAGSOH010000084">
    <property type="protein sequence ID" value="MBR7829389.1"/>
    <property type="molecule type" value="Genomic_DNA"/>
</dbReference>
<dbReference type="SUPFAM" id="SSF53756">
    <property type="entry name" value="UDP-Glycosyltransferase/glycogen phosphorylase"/>
    <property type="match status" value="1"/>
</dbReference>
<dbReference type="EC" id="2.4.1.227" evidence="10"/>
<evidence type="ECO:0000256" key="7">
    <source>
        <dbReference type="ARBA" id="ARBA00023136"/>
    </source>
</evidence>
<feature type="binding site" evidence="10">
    <location>
        <position position="186"/>
    </location>
    <ligand>
        <name>UDP-N-acetyl-alpha-D-glucosamine</name>
        <dbReference type="ChEBI" id="CHEBI:57705"/>
    </ligand>
</feature>
<comment type="caution">
    <text evidence="10">Lacks conserved residue(s) required for the propagation of feature annotation.</text>
</comment>
<keyword evidence="5 10" id="KW-0133">Cell shape</keyword>
<comment type="similarity">
    <text evidence="10">Belongs to the glycosyltransferase 28 family. MurG subfamily.</text>
</comment>
<evidence type="ECO:0000259" key="11">
    <source>
        <dbReference type="Pfam" id="PF03033"/>
    </source>
</evidence>
<dbReference type="GO" id="GO:0005975">
    <property type="term" value="P:carbohydrate metabolic process"/>
    <property type="evidence" value="ECO:0007669"/>
    <property type="project" value="InterPro"/>
</dbReference>
<protein>
    <recommendedName>
        <fullName evidence="10">UDP-N-acetylglucosamine--N-acetylmuramyl-(pentapeptide) pyrophosphoryl-undecaprenol N-acetylglucosamine transferase</fullName>
        <ecNumber evidence="10">2.4.1.227</ecNumber>
    </recommendedName>
    <alternativeName>
        <fullName evidence="10">Undecaprenyl-PP-MurNAc-pentapeptide-UDPGlcNAc GlcNAc transferase</fullName>
    </alternativeName>
</protein>
<evidence type="ECO:0000256" key="3">
    <source>
        <dbReference type="ARBA" id="ARBA00022676"/>
    </source>
</evidence>
<dbReference type="GO" id="GO:0008360">
    <property type="term" value="P:regulation of cell shape"/>
    <property type="evidence" value="ECO:0007669"/>
    <property type="project" value="UniProtKB-KW"/>
</dbReference>